<dbReference type="GO" id="GO:0010181">
    <property type="term" value="F:FMN binding"/>
    <property type="evidence" value="ECO:0007669"/>
    <property type="project" value="TreeGrafter"/>
</dbReference>
<dbReference type="SUPFAM" id="SSF52218">
    <property type="entry name" value="Flavoproteins"/>
    <property type="match status" value="1"/>
</dbReference>
<dbReference type="PANTHER" id="PTHR30543:SF21">
    <property type="entry name" value="NAD(P)H-DEPENDENT FMN REDUCTASE LOT6"/>
    <property type="match status" value="1"/>
</dbReference>
<dbReference type="Proteomes" id="UP000592181">
    <property type="component" value="Unassembled WGS sequence"/>
</dbReference>
<dbReference type="InterPro" id="IPR005025">
    <property type="entry name" value="FMN_Rdtase-like_dom"/>
</dbReference>
<dbReference type="InterPro" id="IPR050712">
    <property type="entry name" value="NAD(P)H-dep_reductase"/>
</dbReference>
<dbReference type="Pfam" id="PF03358">
    <property type="entry name" value="FMN_red"/>
    <property type="match status" value="1"/>
</dbReference>
<organism evidence="2 3">
    <name type="scientific">Janibacter alkaliphilus</name>
    <dbReference type="NCBI Taxonomy" id="1069963"/>
    <lineage>
        <taxon>Bacteria</taxon>
        <taxon>Bacillati</taxon>
        <taxon>Actinomycetota</taxon>
        <taxon>Actinomycetes</taxon>
        <taxon>Micrococcales</taxon>
        <taxon>Intrasporangiaceae</taxon>
        <taxon>Janibacter</taxon>
    </lineage>
</organism>
<dbReference type="EMBL" id="JACBZX010000001">
    <property type="protein sequence ID" value="NYG36445.1"/>
    <property type="molecule type" value="Genomic_DNA"/>
</dbReference>
<accession>A0A852XDA1</accession>
<dbReference type="InterPro" id="IPR029039">
    <property type="entry name" value="Flavoprotein-like_sf"/>
</dbReference>
<protein>
    <submittedName>
        <fullName evidence="2">NAD(P)H-dependent FMN reductase</fullName>
    </submittedName>
</protein>
<feature type="domain" description="NADPH-dependent FMN reductase-like" evidence="1">
    <location>
        <begin position="25"/>
        <end position="171"/>
    </location>
</feature>
<evidence type="ECO:0000313" key="2">
    <source>
        <dbReference type="EMBL" id="NYG36445.1"/>
    </source>
</evidence>
<reference evidence="2 3" key="1">
    <citation type="submission" date="2020-07" db="EMBL/GenBank/DDBJ databases">
        <title>Sequencing the genomes of 1000 actinobacteria strains.</title>
        <authorList>
            <person name="Klenk H.-P."/>
        </authorList>
    </citation>
    <scope>NUCLEOTIDE SEQUENCE [LARGE SCALE GENOMIC DNA]</scope>
    <source>
        <strain evidence="2 3">DSM 24723</strain>
    </source>
</reference>
<dbReference type="AlphaFoldDB" id="A0A852XDA1"/>
<evidence type="ECO:0000313" key="3">
    <source>
        <dbReference type="Proteomes" id="UP000592181"/>
    </source>
</evidence>
<dbReference type="GO" id="GO:0016491">
    <property type="term" value="F:oxidoreductase activity"/>
    <property type="evidence" value="ECO:0007669"/>
    <property type="project" value="InterPro"/>
</dbReference>
<comment type="caution">
    <text evidence="2">The sequence shown here is derived from an EMBL/GenBank/DDBJ whole genome shotgun (WGS) entry which is preliminary data.</text>
</comment>
<proteinExistence type="predicted"/>
<sequence>MTIFTARRAAQRRELAPFLSTGALMHVLAIVGSTRAASTNRRLAETALAQLPEGSTGSISELPAHLPFYDEDVDSAGAPDAATRLRAEVGEADAVLLVTPEYNGGMSAVAKNAIDWLSRPFGDGIIKGKPVLVLGATMSARGAQWAREEAVKSVTIAGGLPLQRHLGVPSAFEAFDEDALREPELHDDLRTLVGDLLTAAAESREPAGV</sequence>
<name>A0A852XDA1_9MICO</name>
<gene>
    <name evidence="2" type="ORF">BJY28_000914</name>
</gene>
<dbReference type="PANTHER" id="PTHR30543">
    <property type="entry name" value="CHROMATE REDUCTASE"/>
    <property type="match status" value="1"/>
</dbReference>
<keyword evidence="3" id="KW-1185">Reference proteome</keyword>
<dbReference type="Gene3D" id="3.40.50.360">
    <property type="match status" value="1"/>
</dbReference>
<dbReference type="GO" id="GO:0005829">
    <property type="term" value="C:cytosol"/>
    <property type="evidence" value="ECO:0007669"/>
    <property type="project" value="TreeGrafter"/>
</dbReference>
<dbReference type="RefSeq" id="WP_218875179.1">
    <property type="nucleotide sequence ID" value="NZ_JACBZX010000001.1"/>
</dbReference>
<evidence type="ECO:0000259" key="1">
    <source>
        <dbReference type="Pfam" id="PF03358"/>
    </source>
</evidence>